<evidence type="ECO:0000259" key="3">
    <source>
        <dbReference type="PROSITE" id="PS50158"/>
    </source>
</evidence>
<feature type="compositionally biased region" description="Basic and acidic residues" evidence="2">
    <location>
        <begin position="211"/>
        <end position="228"/>
    </location>
</feature>
<dbReference type="InterPro" id="IPR001878">
    <property type="entry name" value="Znf_CCHC"/>
</dbReference>
<dbReference type="EMBL" id="VSWD01000007">
    <property type="protein sequence ID" value="KAK3096614.1"/>
    <property type="molecule type" value="Genomic_DNA"/>
</dbReference>
<dbReference type="PANTHER" id="PTHR19963">
    <property type="entry name" value="CCHC-TYPE DOMAIN-CONTAINING PROTEIN"/>
    <property type="match status" value="1"/>
</dbReference>
<protein>
    <recommendedName>
        <fullName evidence="3">CCHC-type domain-containing protein</fullName>
    </recommendedName>
</protein>
<organism evidence="4 5">
    <name type="scientific">Pinctada imbricata</name>
    <name type="common">Atlantic pearl-oyster</name>
    <name type="synonym">Pinctada martensii</name>
    <dbReference type="NCBI Taxonomy" id="66713"/>
    <lineage>
        <taxon>Eukaryota</taxon>
        <taxon>Metazoa</taxon>
        <taxon>Spiralia</taxon>
        <taxon>Lophotrochozoa</taxon>
        <taxon>Mollusca</taxon>
        <taxon>Bivalvia</taxon>
        <taxon>Autobranchia</taxon>
        <taxon>Pteriomorphia</taxon>
        <taxon>Pterioida</taxon>
        <taxon>Pterioidea</taxon>
        <taxon>Pteriidae</taxon>
        <taxon>Pinctada</taxon>
    </lineage>
</organism>
<name>A0AA89BW53_PINIB</name>
<dbReference type="Proteomes" id="UP001186944">
    <property type="component" value="Unassembled WGS sequence"/>
</dbReference>
<gene>
    <name evidence="4" type="ORF">FSP39_001711</name>
</gene>
<evidence type="ECO:0000313" key="4">
    <source>
        <dbReference type="EMBL" id="KAK3096614.1"/>
    </source>
</evidence>
<keyword evidence="1" id="KW-0862">Zinc</keyword>
<proteinExistence type="predicted"/>
<keyword evidence="1" id="KW-0479">Metal-binding</keyword>
<feature type="region of interest" description="Disordered" evidence="2">
    <location>
        <begin position="83"/>
        <end position="105"/>
    </location>
</feature>
<keyword evidence="1" id="KW-0863">Zinc-finger</keyword>
<dbReference type="AlphaFoldDB" id="A0AA89BW53"/>
<dbReference type="SUPFAM" id="SSF57756">
    <property type="entry name" value="Retrovirus zinc finger-like domains"/>
    <property type="match status" value="1"/>
</dbReference>
<dbReference type="GO" id="GO:0003676">
    <property type="term" value="F:nucleic acid binding"/>
    <property type="evidence" value="ECO:0007669"/>
    <property type="project" value="InterPro"/>
</dbReference>
<dbReference type="PROSITE" id="PS50158">
    <property type="entry name" value="ZF_CCHC"/>
    <property type="match status" value="1"/>
</dbReference>
<accession>A0AA89BW53</accession>
<evidence type="ECO:0000256" key="2">
    <source>
        <dbReference type="SAM" id="MobiDB-lite"/>
    </source>
</evidence>
<evidence type="ECO:0000313" key="5">
    <source>
        <dbReference type="Proteomes" id="UP001186944"/>
    </source>
</evidence>
<reference evidence="4" key="1">
    <citation type="submission" date="2019-08" db="EMBL/GenBank/DDBJ databases">
        <title>The improved chromosome-level genome for the pearl oyster Pinctada fucata martensii using PacBio sequencing and Hi-C.</title>
        <authorList>
            <person name="Zheng Z."/>
        </authorList>
    </citation>
    <scope>NUCLEOTIDE SEQUENCE</scope>
    <source>
        <strain evidence="4">ZZ-2019</strain>
        <tissue evidence="4">Adductor muscle</tissue>
    </source>
</reference>
<dbReference type="PANTHER" id="PTHR19963:SF30">
    <property type="entry name" value="ENDONUCLEASE_EXONUCLEASE_PHOSPHATASE DOMAIN-CONTAINING PROTEIN"/>
    <property type="match status" value="1"/>
</dbReference>
<sequence>MCDPREDDIFGRSFRGNLNLISDRDSDDGSDISERHVIRSQSTPRPIWSFDDRDVDSSSYRTTFNRSRRDAFFDTDRQRDRILDPRSDYDDRDNRSRSYSTRRDRSRDRIIDVDDDLLGLSSDFGRLGRGMRNSRTDFLYENRNLDRDVRRTDSVRTRDPPLDLTRNYDERYDIGDNFARDPYSQSDNYDWYNVHSQRMPPMTSHRSRPTSIRDRNTLSRAKRAEKSPRFDGKGDLTDFLVQFEQVAAWNEWTDTERATQILICLDGTAKQILSELTADKIGNYQAIRDYLINRFSPKERETAYRCEFKSRKRQKGESVQDYGYNLRRLALKGYPNIPYSALETHVVDQFIQGIGGSGIKTHVQFRHPETLDKAIALAIEYESFIGSQDIARKPIDEDADLIGAVKTSDIEKLKSELTQMKEMYHRDIATIKDALLSLKNEREAQGPKFQRNQSPVRNFPKRIDGKEVVCFYCGKAGHIEPRCLIKQQEIEKAKLEKNAKLNQGN</sequence>
<comment type="caution">
    <text evidence="4">The sequence shown here is derived from an EMBL/GenBank/DDBJ whole genome shotgun (WGS) entry which is preliminary data.</text>
</comment>
<evidence type="ECO:0000256" key="1">
    <source>
        <dbReference type="PROSITE-ProRule" id="PRU00047"/>
    </source>
</evidence>
<feature type="domain" description="CCHC-type" evidence="3">
    <location>
        <begin position="470"/>
        <end position="483"/>
    </location>
</feature>
<keyword evidence="5" id="KW-1185">Reference proteome</keyword>
<dbReference type="GO" id="GO:0008270">
    <property type="term" value="F:zinc ion binding"/>
    <property type="evidence" value="ECO:0007669"/>
    <property type="project" value="UniProtKB-KW"/>
</dbReference>
<dbReference type="InterPro" id="IPR036875">
    <property type="entry name" value="Znf_CCHC_sf"/>
</dbReference>
<feature type="region of interest" description="Disordered" evidence="2">
    <location>
        <begin position="198"/>
        <end position="228"/>
    </location>
</feature>